<dbReference type="CDD" id="cd14066">
    <property type="entry name" value="STKc_IRAK"/>
    <property type="match status" value="1"/>
</dbReference>
<keyword evidence="17" id="KW-0245">EGF-like domain</keyword>
<evidence type="ECO:0000256" key="3">
    <source>
        <dbReference type="ARBA" id="ARBA00022475"/>
    </source>
</evidence>
<organism evidence="24 25">
    <name type="scientific">Vitis vinifera</name>
    <name type="common">Grape</name>
    <dbReference type="NCBI Taxonomy" id="29760"/>
    <lineage>
        <taxon>Eukaryota</taxon>
        <taxon>Viridiplantae</taxon>
        <taxon>Streptophyta</taxon>
        <taxon>Embryophyta</taxon>
        <taxon>Tracheophyta</taxon>
        <taxon>Spermatophyta</taxon>
        <taxon>Magnoliopsida</taxon>
        <taxon>eudicotyledons</taxon>
        <taxon>Gunneridae</taxon>
        <taxon>Pentapetalae</taxon>
        <taxon>rosids</taxon>
        <taxon>Vitales</taxon>
        <taxon>Vitaceae</taxon>
        <taxon>Viteae</taxon>
        <taxon>Vitis</taxon>
    </lineage>
</organism>
<dbReference type="PaxDb" id="29760-VIT_00s0286g00140.t01"/>
<dbReference type="PROSITE" id="PS00010">
    <property type="entry name" value="ASX_HYDROXYL"/>
    <property type="match status" value="1"/>
</dbReference>
<feature type="binding site" evidence="18">
    <location>
        <position position="1105"/>
    </location>
    <ligand>
        <name>ATP</name>
        <dbReference type="ChEBI" id="CHEBI:30616"/>
    </ligand>
</feature>
<protein>
    <recommendedName>
        <fullName evidence="2">non-specific serine/threonine protein kinase</fullName>
        <ecNumber evidence="2">2.7.11.1</ecNumber>
    </recommendedName>
</protein>
<dbReference type="InterPro" id="IPR000858">
    <property type="entry name" value="S_locus_glycoprot_dom"/>
</dbReference>
<dbReference type="SMART" id="SM00473">
    <property type="entry name" value="PAN_AP"/>
    <property type="match status" value="2"/>
</dbReference>
<evidence type="ECO:0000256" key="13">
    <source>
        <dbReference type="ARBA" id="ARBA00023157"/>
    </source>
</evidence>
<dbReference type="FunFam" id="1.10.510.10:FF:000467">
    <property type="entry name" value="Liguleless narrow1"/>
    <property type="match status" value="1"/>
</dbReference>
<keyword evidence="10 18" id="KW-0067">ATP-binding</keyword>
<dbReference type="InterPro" id="IPR001480">
    <property type="entry name" value="Bulb-type_lectin_dom"/>
</dbReference>
<dbReference type="FunFam" id="3.30.200.20:FF:000195">
    <property type="entry name" value="G-type lectin S-receptor-like serine/threonine-protein kinase"/>
    <property type="match status" value="2"/>
</dbReference>
<dbReference type="GO" id="GO:0048544">
    <property type="term" value="P:recognition of pollen"/>
    <property type="evidence" value="ECO:0007669"/>
    <property type="project" value="InterPro"/>
</dbReference>
<dbReference type="InterPro" id="IPR003609">
    <property type="entry name" value="Pan_app"/>
</dbReference>
<evidence type="ECO:0000256" key="7">
    <source>
        <dbReference type="ARBA" id="ARBA00022729"/>
    </source>
</evidence>
<comment type="subcellular location">
    <subcellularLocation>
        <location evidence="1">Cell membrane</location>
        <topology evidence="1">Single-pass type I membrane protein</topology>
    </subcellularLocation>
</comment>
<keyword evidence="8 18" id="KW-0547">Nucleotide-binding</keyword>
<dbReference type="GO" id="GO:0004674">
    <property type="term" value="F:protein serine/threonine kinase activity"/>
    <property type="evidence" value="ECO:0000318"/>
    <property type="project" value="GO_Central"/>
</dbReference>
<comment type="catalytic activity">
    <reaction evidence="16">
        <text>L-seryl-[protein] + ATP = O-phospho-L-seryl-[protein] + ADP + H(+)</text>
        <dbReference type="Rhea" id="RHEA:17989"/>
        <dbReference type="Rhea" id="RHEA-COMP:9863"/>
        <dbReference type="Rhea" id="RHEA-COMP:11604"/>
        <dbReference type="ChEBI" id="CHEBI:15378"/>
        <dbReference type="ChEBI" id="CHEBI:29999"/>
        <dbReference type="ChEBI" id="CHEBI:30616"/>
        <dbReference type="ChEBI" id="CHEBI:83421"/>
        <dbReference type="ChEBI" id="CHEBI:456216"/>
        <dbReference type="EC" id="2.7.11.1"/>
    </reaction>
</comment>
<dbReference type="InterPro" id="IPR036426">
    <property type="entry name" value="Bulb-type_lectin_dom_sf"/>
</dbReference>
<evidence type="ECO:0000313" key="25">
    <source>
        <dbReference type="Proteomes" id="UP000009183"/>
    </source>
</evidence>
<dbReference type="PROSITE" id="PS50011">
    <property type="entry name" value="PROTEIN_KINASE_DOM"/>
    <property type="match status" value="2"/>
</dbReference>
<feature type="domain" description="Protein kinase" evidence="20">
    <location>
        <begin position="331"/>
        <end position="616"/>
    </location>
</feature>
<evidence type="ECO:0000256" key="14">
    <source>
        <dbReference type="ARBA" id="ARBA00023180"/>
    </source>
</evidence>
<dbReference type="PANTHER" id="PTHR27002">
    <property type="entry name" value="RECEPTOR-LIKE SERINE/THREONINE-PROTEIN KINASE SD1-8"/>
    <property type="match status" value="1"/>
</dbReference>
<evidence type="ECO:0000256" key="16">
    <source>
        <dbReference type="ARBA" id="ARBA00048679"/>
    </source>
</evidence>
<dbReference type="Pfam" id="PF11883">
    <property type="entry name" value="DUF3403"/>
    <property type="match status" value="1"/>
</dbReference>
<proteinExistence type="predicted"/>
<keyword evidence="4" id="KW-0723">Serine/threonine-protein kinase</keyword>
<sequence>MEVSGSPQLFLQKGFDLIWRNGPWNGLRLAGVPEMNIGFLFNASFLNNEDEVSVVFGMVQPSILSRLTVDSDGLVHRYTWQESDRKWVAFWFAPGERCDNYGRRGPNGNCNLYTADDFECTCLAGFEPKSAREWSLRDGSGGCVRIQGANLCRSGEGFIKVAQVKVPDTSAARVDTTLSLEECREECLNNCNCSAYTSANVSGGGSGCLSWYGDLMDTRVFTKGGQALFLRVDAVTLAQSKRKKNIFHKKWMIGILTMGVALVTVLMVSLSWLATKKRKGKGRQHKALFNLSLNDTWLAHYSKAKQVNESGTNSELQLFDLSTIVAATNNFSFTNKLGRGGFGSVYKGQLSNGQEIAVKRLSKDSRQGVEEFKNEVTLIAKLQHRNLVKLLGCCIEEEEKMLIYEYLPNKSLDSFIFDETKRSMLTWEKRFEIIIGIARGILYLHQDSRLRIIHRDLKASNVLLDVDMIPKILDFGMARLFGGNQIEGSTNRVVGTYGYMSPEYAMEGLFSIKSDVYSFGVLLLEIITRRRNTTYYCDSPFFNLVGYLPNIERKNQVWSLWNEGKALDVVDVSLIKSNHANEGLRSIQIGLLYGDLLVSKQSRFALGFFSPRNSTLRYIGVWYNTIREQTVVWVLNRDDPINDTSGVLSINTSGNLLLHRGNTHVWSTNVSISSVNPTVAQLLDTGNLVLIHNGDKRVVWQGFDYPTDSWLPYMKLGLNRRTGFNRFLTSWKSPTDPGTGKYSLGFNVSGSPQIFLYQGSEPLWRTGNWNGLRWSGLPVMKYIIQHKIIFLNNQDEISEMFTMANASFLERVTVDHDGYLQRNMWQEREDKWFSFYTAPRDRCDRYGLCGPNSNCDDSQAEFECTCLAGFEPKSPRDWFLKDGSAGCLRKEGAKVCGNGEGFVKVGRAKPPDTSVARVNMNISMEACREECLKECSCSGYAAANVSGSGSGCLSWHGDLVDTRVFPEGGQDLYVRVDAITLAENQKQSKGFLAKKGMMAVLVVGAAVIMVLLVSSFWFLRKKMKGRGRQNKMLYNSRPGATWLQDSLGAKEHDESTTNSELQFFDLNTIVAATNNFSFENELGRGGFGSVYKGQLYNGQEIAVKKLSKDSGQGKEEFKNEVTLIAKLQHVNLVRLLGCCIQEEEKMLVYEYLPNKSLDSFIFDETKRSLLDWRKRFEIIVGIARGILYLHEDSRLRIIHRDLKASNVLLDAEMLPKISDFGLARIFGGNQMEGNTNRVVGTYGYMSPEYAMEGLFSTKSDVYSFGVLLLEIITGRKNSTHYRDNPSMNLVGNVWNLWEEDKALDIIDSSLEKSYPTDEVLRCIQIGLLCVQESAIDRPTMLTIIFMLGNNSALPFPKRPTFISKTTHKSQDLSSSGERLLSGNNVTLTLLQPR</sequence>
<dbReference type="CDD" id="cd00028">
    <property type="entry name" value="B_lectin"/>
    <property type="match status" value="1"/>
</dbReference>
<dbReference type="InterPro" id="IPR021820">
    <property type="entry name" value="S-locus_recpt_kinase_C"/>
</dbReference>
<dbReference type="SUPFAM" id="SSF51110">
    <property type="entry name" value="alpha-D-mannose-specific plant lectins"/>
    <property type="match status" value="1"/>
</dbReference>
<evidence type="ECO:0000259" key="20">
    <source>
        <dbReference type="PROSITE" id="PS50011"/>
    </source>
</evidence>
<keyword evidence="25" id="KW-1185">Reference proteome</keyword>
<dbReference type="Gene3D" id="1.10.510.10">
    <property type="entry name" value="Transferase(Phosphotransferase) domain 1"/>
    <property type="match status" value="2"/>
</dbReference>
<comment type="caution">
    <text evidence="17">Lacks conserved residue(s) required for the propagation of feature annotation.</text>
</comment>
<gene>
    <name evidence="24" type="ORF">VIT_00s0286g00140</name>
</gene>
<evidence type="ECO:0000256" key="5">
    <source>
        <dbReference type="ARBA" id="ARBA00022679"/>
    </source>
</evidence>
<dbReference type="SMART" id="SM00220">
    <property type="entry name" value="S_TKc"/>
    <property type="match status" value="2"/>
</dbReference>
<dbReference type="GO" id="GO:0007165">
    <property type="term" value="P:signal transduction"/>
    <property type="evidence" value="ECO:0000318"/>
    <property type="project" value="GO_Central"/>
</dbReference>
<dbReference type="Proteomes" id="UP000009183">
    <property type="component" value="Unassembled WGS sequence, unordered"/>
</dbReference>
<dbReference type="PROSITE" id="PS00107">
    <property type="entry name" value="PROTEIN_KINASE_ATP"/>
    <property type="match status" value="2"/>
</dbReference>
<dbReference type="Pfam" id="PF00954">
    <property type="entry name" value="S_locus_glycop"/>
    <property type="match status" value="2"/>
</dbReference>
<comment type="catalytic activity">
    <reaction evidence="15">
        <text>L-threonyl-[protein] + ATP = O-phospho-L-threonyl-[protein] + ADP + H(+)</text>
        <dbReference type="Rhea" id="RHEA:46608"/>
        <dbReference type="Rhea" id="RHEA-COMP:11060"/>
        <dbReference type="Rhea" id="RHEA-COMP:11605"/>
        <dbReference type="ChEBI" id="CHEBI:15378"/>
        <dbReference type="ChEBI" id="CHEBI:30013"/>
        <dbReference type="ChEBI" id="CHEBI:30616"/>
        <dbReference type="ChEBI" id="CHEBI:61977"/>
        <dbReference type="ChEBI" id="CHEBI:456216"/>
        <dbReference type="EC" id="2.7.11.1"/>
    </reaction>
</comment>
<evidence type="ECO:0000256" key="17">
    <source>
        <dbReference type="PROSITE-ProRule" id="PRU00076"/>
    </source>
</evidence>
<dbReference type="FunFam" id="1.10.510.10:FF:000060">
    <property type="entry name" value="G-type lectin S-receptor-like serine/threonine-protein kinase"/>
    <property type="match status" value="1"/>
</dbReference>
<keyword evidence="13" id="KW-1015">Disulfide bond</keyword>
<evidence type="ECO:0000256" key="11">
    <source>
        <dbReference type="ARBA" id="ARBA00022989"/>
    </source>
</evidence>
<dbReference type="SUPFAM" id="SSF56112">
    <property type="entry name" value="Protein kinase-like (PK-like)"/>
    <property type="match status" value="2"/>
</dbReference>
<evidence type="ECO:0000256" key="10">
    <source>
        <dbReference type="ARBA" id="ARBA00022840"/>
    </source>
</evidence>
<evidence type="ECO:0000256" key="9">
    <source>
        <dbReference type="ARBA" id="ARBA00022777"/>
    </source>
</evidence>
<evidence type="ECO:0000259" key="22">
    <source>
        <dbReference type="PROSITE" id="PS50927"/>
    </source>
</evidence>
<evidence type="ECO:0000313" key="24">
    <source>
        <dbReference type="EMBL" id="CCB57388.1"/>
    </source>
</evidence>
<keyword evidence="9" id="KW-0418">Kinase</keyword>
<dbReference type="Gene3D" id="3.30.200.20">
    <property type="entry name" value="Phosphorylase Kinase, domain 1"/>
    <property type="match status" value="2"/>
</dbReference>
<dbReference type="HOGENOM" id="CLU_000288_116_5_1"/>
<evidence type="ECO:0000256" key="12">
    <source>
        <dbReference type="ARBA" id="ARBA00023136"/>
    </source>
</evidence>
<evidence type="ECO:0000256" key="18">
    <source>
        <dbReference type="PROSITE-ProRule" id="PRU10141"/>
    </source>
</evidence>
<dbReference type="InterPro" id="IPR001245">
    <property type="entry name" value="Ser-Thr/Tyr_kinase_cat_dom"/>
</dbReference>
<accession>F6HRT0</accession>
<feature type="domain" description="EGF-like" evidence="21">
    <location>
        <begin position="839"/>
        <end position="876"/>
    </location>
</feature>
<keyword evidence="14" id="KW-0325">Glycoprotein</keyword>
<keyword evidence="11 19" id="KW-1133">Transmembrane helix</keyword>
<dbReference type="PROSITE" id="PS00108">
    <property type="entry name" value="PROTEIN_KINASE_ST"/>
    <property type="match status" value="2"/>
</dbReference>
<dbReference type="InParanoid" id="F6HRT0"/>
<feature type="binding site" evidence="18">
    <location>
        <position position="359"/>
    </location>
    <ligand>
        <name>ATP</name>
        <dbReference type="ChEBI" id="CHEBI:30616"/>
    </ligand>
</feature>
<feature type="domain" description="Protein kinase" evidence="20">
    <location>
        <begin position="1076"/>
        <end position="1353"/>
    </location>
</feature>
<evidence type="ECO:0000256" key="1">
    <source>
        <dbReference type="ARBA" id="ARBA00004251"/>
    </source>
</evidence>
<feature type="domain" description="Bulb-type lectin" evidence="22">
    <location>
        <begin position="582"/>
        <end position="703"/>
    </location>
</feature>
<dbReference type="FunCoup" id="F6HRT0">
    <property type="interactions" value="140"/>
</dbReference>
<keyword evidence="12 19" id="KW-0472">Membrane</keyword>
<dbReference type="GO" id="GO:0006955">
    <property type="term" value="P:immune response"/>
    <property type="evidence" value="ECO:0000318"/>
    <property type="project" value="GO_Central"/>
</dbReference>
<evidence type="ECO:0000259" key="21">
    <source>
        <dbReference type="PROSITE" id="PS50026"/>
    </source>
</evidence>
<evidence type="ECO:0000259" key="23">
    <source>
        <dbReference type="PROSITE" id="PS50948"/>
    </source>
</evidence>
<feature type="domain" description="Apple" evidence="23">
    <location>
        <begin position="152"/>
        <end position="233"/>
    </location>
</feature>
<dbReference type="InterPro" id="IPR000152">
    <property type="entry name" value="EGF-type_Asp/Asn_hydroxyl_site"/>
</dbReference>
<feature type="transmembrane region" description="Helical" evidence="19">
    <location>
        <begin position="996"/>
        <end position="1019"/>
    </location>
</feature>
<evidence type="ECO:0000256" key="2">
    <source>
        <dbReference type="ARBA" id="ARBA00012513"/>
    </source>
</evidence>
<evidence type="ECO:0000256" key="19">
    <source>
        <dbReference type="SAM" id="Phobius"/>
    </source>
</evidence>
<reference evidence="25" key="1">
    <citation type="journal article" date="2007" name="Nature">
        <title>The grapevine genome sequence suggests ancestral hexaploidization in major angiosperm phyla.</title>
        <authorList>
            <consortium name="The French-Italian Public Consortium for Grapevine Genome Characterization."/>
            <person name="Jaillon O."/>
            <person name="Aury J.-M."/>
            <person name="Noel B."/>
            <person name="Policriti A."/>
            <person name="Clepet C."/>
            <person name="Casagrande A."/>
            <person name="Choisne N."/>
            <person name="Aubourg S."/>
            <person name="Vitulo N."/>
            <person name="Jubin C."/>
            <person name="Vezzi A."/>
            <person name="Legeai F."/>
            <person name="Hugueney P."/>
            <person name="Dasilva C."/>
            <person name="Horner D."/>
            <person name="Mica E."/>
            <person name="Jublot D."/>
            <person name="Poulain J."/>
            <person name="Bruyere C."/>
            <person name="Billault A."/>
            <person name="Segurens B."/>
            <person name="Gouyvenoux M."/>
            <person name="Ugarte E."/>
            <person name="Cattonaro F."/>
            <person name="Anthouard V."/>
            <person name="Vico V."/>
            <person name="Del Fabbro C."/>
            <person name="Alaux M."/>
            <person name="Di Gaspero G."/>
            <person name="Dumas V."/>
            <person name="Felice N."/>
            <person name="Paillard S."/>
            <person name="Juman I."/>
            <person name="Moroldo M."/>
            <person name="Scalabrin S."/>
            <person name="Canaguier A."/>
            <person name="Le Clainche I."/>
            <person name="Malacrida G."/>
            <person name="Durand E."/>
            <person name="Pesole G."/>
            <person name="Laucou V."/>
            <person name="Chatelet P."/>
            <person name="Merdinoglu D."/>
            <person name="Delledonne M."/>
            <person name="Pezzotti M."/>
            <person name="Lecharny A."/>
            <person name="Scarpelli C."/>
            <person name="Artiguenave F."/>
            <person name="Pe M.E."/>
            <person name="Valle G."/>
            <person name="Morgante M."/>
            <person name="Caboche M."/>
            <person name="Adam-Blondon A.-F."/>
            <person name="Weissenbach J."/>
            <person name="Quetier F."/>
            <person name="Wincker P."/>
        </authorList>
    </citation>
    <scope>NUCLEOTIDE SEQUENCE [LARGE SCALE GENOMIC DNA]</scope>
    <source>
        <strain evidence="25">cv. Pinot noir / PN40024</strain>
    </source>
</reference>
<dbReference type="EMBL" id="FN596032">
    <property type="protein sequence ID" value="CCB57388.1"/>
    <property type="molecule type" value="Genomic_DNA"/>
</dbReference>
<dbReference type="Gene3D" id="2.90.10.10">
    <property type="entry name" value="Bulb-type lectin domain"/>
    <property type="match status" value="1"/>
</dbReference>
<evidence type="ECO:0000256" key="15">
    <source>
        <dbReference type="ARBA" id="ARBA00047899"/>
    </source>
</evidence>
<dbReference type="InterPro" id="IPR000742">
    <property type="entry name" value="EGF"/>
</dbReference>
<evidence type="ECO:0000256" key="6">
    <source>
        <dbReference type="ARBA" id="ARBA00022692"/>
    </source>
</evidence>
<dbReference type="Pfam" id="PF07714">
    <property type="entry name" value="PK_Tyr_Ser-Thr"/>
    <property type="match status" value="2"/>
</dbReference>
<keyword evidence="5" id="KW-0808">Transferase</keyword>
<dbReference type="eggNOG" id="ENOG502QSWF">
    <property type="taxonomic scope" value="Eukaryota"/>
</dbReference>
<dbReference type="GO" id="GO:0005886">
    <property type="term" value="C:plasma membrane"/>
    <property type="evidence" value="ECO:0000318"/>
    <property type="project" value="GO_Central"/>
</dbReference>
<dbReference type="PROSITE" id="PS50927">
    <property type="entry name" value="BULB_LECTIN"/>
    <property type="match status" value="1"/>
</dbReference>
<dbReference type="Pfam" id="PF08276">
    <property type="entry name" value="PAN_2"/>
    <property type="match status" value="2"/>
</dbReference>
<dbReference type="InterPro" id="IPR008271">
    <property type="entry name" value="Ser/Thr_kinase_AS"/>
</dbReference>
<dbReference type="GO" id="GO:0005524">
    <property type="term" value="F:ATP binding"/>
    <property type="evidence" value="ECO:0007669"/>
    <property type="project" value="UniProtKB-UniRule"/>
</dbReference>
<dbReference type="PANTHER" id="PTHR27002:SF981">
    <property type="entry name" value="NON-SPECIFIC SERINE_THREONINE PROTEIN KINASE"/>
    <property type="match status" value="1"/>
</dbReference>
<keyword evidence="6 19" id="KW-0812">Transmembrane</keyword>
<dbReference type="CDD" id="cd01098">
    <property type="entry name" value="PAN_AP_plant"/>
    <property type="match status" value="2"/>
</dbReference>
<feature type="domain" description="Apple" evidence="23">
    <location>
        <begin position="896"/>
        <end position="977"/>
    </location>
</feature>
<name>F6HRT0_VITVI</name>
<evidence type="ECO:0000256" key="4">
    <source>
        <dbReference type="ARBA" id="ARBA00022527"/>
    </source>
</evidence>
<dbReference type="PROSITE" id="PS50948">
    <property type="entry name" value="PAN"/>
    <property type="match status" value="2"/>
</dbReference>
<dbReference type="SMR" id="F6HRT0"/>
<dbReference type="EC" id="2.7.11.1" evidence="2"/>
<dbReference type="PROSITE" id="PS50026">
    <property type="entry name" value="EGF_3"/>
    <property type="match status" value="1"/>
</dbReference>
<dbReference type="InterPro" id="IPR000719">
    <property type="entry name" value="Prot_kinase_dom"/>
</dbReference>
<dbReference type="ExpressionAtlas" id="F6HRT0">
    <property type="expression patterns" value="baseline and differential"/>
</dbReference>
<evidence type="ECO:0000256" key="8">
    <source>
        <dbReference type="ARBA" id="ARBA00022741"/>
    </source>
</evidence>
<dbReference type="InterPro" id="IPR017441">
    <property type="entry name" value="Protein_kinase_ATP_BS"/>
</dbReference>
<dbReference type="SMART" id="SM00108">
    <property type="entry name" value="B_lectin"/>
    <property type="match status" value="1"/>
</dbReference>
<dbReference type="InterPro" id="IPR011009">
    <property type="entry name" value="Kinase-like_dom_sf"/>
</dbReference>
<dbReference type="Pfam" id="PF01453">
    <property type="entry name" value="B_lectin"/>
    <property type="match status" value="1"/>
</dbReference>
<feature type="transmembrane region" description="Helical" evidence="19">
    <location>
        <begin position="251"/>
        <end position="274"/>
    </location>
</feature>
<keyword evidence="3" id="KW-1003">Cell membrane</keyword>
<dbReference type="FunFam" id="2.90.10.10:FF:000029">
    <property type="entry name" value="G-type lectin S-receptor-like serine/threonine-protein kinase"/>
    <property type="match status" value="1"/>
</dbReference>
<keyword evidence="7" id="KW-0732">Signal</keyword>